<dbReference type="EMBL" id="JACHWB010000008">
    <property type="protein sequence ID" value="MBB3021258.1"/>
    <property type="molecule type" value="Genomic_DNA"/>
</dbReference>
<gene>
    <name evidence="2" type="ORF">FHR70_004349</name>
</gene>
<keyword evidence="2" id="KW-0645">Protease</keyword>
<feature type="transmembrane region" description="Helical" evidence="1">
    <location>
        <begin position="69"/>
        <end position="89"/>
    </location>
</feature>
<proteinExistence type="predicted"/>
<keyword evidence="1" id="KW-0472">Membrane</keyword>
<dbReference type="Proteomes" id="UP000532010">
    <property type="component" value="Unassembled WGS sequence"/>
</dbReference>
<keyword evidence="1" id="KW-1133">Transmembrane helix</keyword>
<dbReference type="AlphaFoldDB" id="A0A7W4VQ30"/>
<reference evidence="2 3" key="1">
    <citation type="submission" date="2020-08" db="EMBL/GenBank/DDBJ databases">
        <title>The Agave Microbiome: Exploring the role of microbial communities in plant adaptations to desert environments.</title>
        <authorList>
            <person name="Partida-Martinez L.P."/>
        </authorList>
    </citation>
    <scope>NUCLEOTIDE SEQUENCE [LARGE SCALE GENOMIC DNA]</scope>
    <source>
        <strain evidence="2 3">AT3.9</strain>
    </source>
</reference>
<protein>
    <submittedName>
        <fullName evidence="2">Membrane associated rhomboid family serine protease</fullName>
    </submittedName>
</protein>
<dbReference type="GO" id="GO:0008233">
    <property type="term" value="F:peptidase activity"/>
    <property type="evidence" value="ECO:0007669"/>
    <property type="project" value="UniProtKB-KW"/>
</dbReference>
<accession>A0A7W4VQ30</accession>
<evidence type="ECO:0000313" key="3">
    <source>
        <dbReference type="Proteomes" id="UP000532010"/>
    </source>
</evidence>
<evidence type="ECO:0000256" key="1">
    <source>
        <dbReference type="SAM" id="Phobius"/>
    </source>
</evidence>
<keyword evidence="1" id="KW-0812">Transmembrane</keyword>
<sequence length="116" mass="12318">MRIRVPTAIELVIQGLLGAFLVLLVMDFLQALSATACSSPNRSPDCYPWGMTEGPMEGGSWGYSSKANYLIASGAAVLVLGIAALAPFFSRDRRSGLVALVSIPALGWIGFRWVTG</sequence>
<dbReference type="GO" id="GO:0006508">
    <property type="term" value="P:proteolysis"/>
    <property type="evidence" value="ECO:0007669"/>
    <property type="project" value="UniProtKB-KW"/>
</dbReference>
<comment type="caution">
    <text evidence="2">The sequence shown here is derived from an EMBL/GenBank/DDBJ whole genome shotgun (WGS) entry which is preliminary data.</text>
</comment>
<evidence type="ECO:0000313" key="2">
    <source>
        <dbReference type="EMBL" id="MBB3021258.1"/>
    </source>
</evidence>
<keyword evidence="3" id="KW-1185">Reference proteome</keyword>
<organism evidence="2 3">
    <name type="scientific">Microvirga lupini</name>
    <dbReference type="NCBI Taxonomy" id="420324"/>
    <lineage>
        <taxon>Bacteria</taxon>
        <taxon>Pseudomonadati</taxon>
        <taxon>Pseudomonadota</taxon>
        <taxon>Alphaproteobacteria</taxon>
        <taxon>Hyphomicrobiales</taxon>
        <taxon>Methylobacteriaceae</taxon>
        <taxon>Microvirga</taxon>
    </lineage>
</organism>
<keyword evidence="2" id="KW-0378">Hydrolase</keyword>
<feature type="transmembrane region" description="Helical" evidence="1">
    <location>
        <begin position="96"/>
        <end position="114"/>
    </location>
</feature>
<name>A0A7W4VQ30_9HYPH</name>